<dbReference type="InterPro" id="IPR027417">
    <property type="entry name" value="P-loop_NTPase"/>
</dbReference>
<accession>A0A2A7ATP6</accession>
<name>A0A2A7ATP6_9FIRM</name>
<comment type="caution">
    <text evidence="2">The sequence shown here is derived from an EMBL/GenBank/DDBJ whole genome shotgun (WGS) entry which is preliminary data.</text>
</comment>
<feature type="domain" description="ATPase dynein-related AAA" evidence="1">
    <location>
        <begin position="63"/>
        <end position="195"/>
    </location>
</feature>
<proteinExistence type="predicted"/>
<protein>
    <submittedName>
        <fullName evidence="2">ATPase</fullName>
    </submittedName>
</protein>
<dbReference type="SUPFAM" id="SSF52540">
    <property type="entry name" value="P-loop containing nucleoside triphosphate hydrolases"/>
    <property type="match status" value="1"/>
</dbReference>
<dbReference type="PANTHER" id="PTHR42759:SF1">
    <property type="entry name" value="MAGNESIUM-CHELATASE SUBUNIT CHLD"/>
    <property type="match status" value="1"/>
</dbReference>
<dbReference type="InterPro" id="IPR050764">
    <property type="entry name" value="CbbQ/NirQ/NorQ/GpvN"/>
</dbReference>
<dbReference type="Gene3D" id="3.40.50.300">
    <property type="entry name" value="P-loop containing nucleotide triphosphate hydrolases"/>
    <property type="match status" value="1"/>
</dbReference>
<dbReference type="Proteomes" id="UP000220005">
    <property type="component" value="Unassembled WGS sequence"/>
</dbReference>
<evidence type="ECO:0000313" key="2">
    <source>
        <dbReference type="EMBL" id="PDX82555.1"/>
    </source>
</evidence>
<sequence length="306" mass="33425">MSDLLETLRQEGVDPALLSAVEEYRTAHPLAEGLRPRIPASAFTYYGKEVWEQALAALLCGENLLLAGGKATGKNVLAENLAAAFGRPAWDISFHVNMDAASLIGMDTFEGGAVKFRPGPVYRCAQCGGFGVLDEINMAKNEALAVLHAVLDFRRAIDVPGYERIPLAEETRFIATMNYGYAGTRELNEALTSRFVVIQMPTITQDNLEKLLRAQFPDLAAKYVHQFALLFLDLQKKCDSAEISTKALDLRGMLDALRLIRRGVAAGAALDMGITNKAFDSYEQGLIRDVIAARIPAQLTAEKLFG</sequence>
<gene>
    <name evidence="2" type="ORF">CGS58_03625</name>
</gene>
<dbReference type="PANTHER" id="PTHR42759">
    <property type="entry name" value="MOXR FAMILY PROTEIN"/>
    <property type="match status" value="1"/>
</dbReference>
<organism evidence="2 3">
    <name type="scientific">Faecalibacterium prausnitzii</name>
    <dbReference type="NCBI Taxonomy" id="853"/>
    <lineage>
        <taxon>Bacteria</taxon>
        <taxon>Bacillati</taxon>
        <taxon>Bacillota</taxon>
        <taxon>Clostridia</taxon>
        <taxon>Eubacteriales</taxon>
        <taxon>Oscillospiraceae</taxon>
        <taxon>Faecalibacterium</taxon>
    </lineage>
</organism>
<dbReference type="RefSeq" id="WP_097838977.1">
    <property type="nucleotide sequence ID" value="NZ_NMTY01000004.1"/>
</dbReference>
<dbReference type="GO" id="GO:0016887">
    <property type="term" value="F:ATP hydrolysis activity"/>
    <property type="evidence" value="ECO:0007669"/>
    <property type="project" value="InterPro"/>
</dbReference>
<dbReference type="GO" id="GO:0005524">
    <property type="term" value="F:ATP binding"/>
    <property type="evidence" value="ECO:0007669"/>
    <property type="project" value="InterPro"/>
</dbReference>
<dbReference type="AlphaFoldDB" id="A0A2A7ATP6"/>
<dbReference type="Pfam" id="PF07728">
    <property type="entry name" value="AAA_5"/>
    <property type="match status" value="1"/>
</dbReference>
<evidence type="ECO:0000313" key="3">
    <source>
        <dbReference type="Proteomes" id="UP000220005"/>
    </source>
</evidence>
<evidence type="ECO:0000259" key="1">
    <source>
        <dbReference type="Pfam" id="PF07728"/>
    </source>
</evidence>
<dbReference type="InterPro" id="IPR011704">
    <property type="entry name" value="ATPase_dyneun-rel_AAA"/>
</dbReference>
<dbReference type="EMBL" id="NMTY01000004">
    <property type="protein sequence ID" value="PDX82555.1"/>
    <property type="molecule type" value="Genomic_DNA"/>
</dbReference>
<reference evidence="2 3" key="1">
    <citation type="journal article" date="2017" name="Front. Microbiol.">
        <title>New Insights into the Diversity of the Genus Faecalibacterium.</title>
        <authorList>
            <person name="Benevides L."/>
            <person name="Burman S."/>
            <person name="Martin R."/>
            <person name="Robert V."/>
            <person name="Thomas M."/>
            <person name="Miquel S."/>
            <person name="Chain F."/>
            <person name="Sokol H."/>
            <person name="Bermudez-Humaran L.G."/>
            <person name="Morrison M."/>
            <person name="Langella P."/>
            <person name="Azevedo V.A."/>
            <person name="Chatel J.M."/>
            <person name="Soares S."/>
        </authorList>
    </citation>
    <scope>NUCLEOTIDE SEQUENCE [LARGE SCALE GENOMIC DNA]</scope>
    <source>
        <strain evidence="2 3">CNCM I 4575</strain>
    </source>
</reference>